<feature type="transmembrane region" description="Helical" evidence="1">
    <location>
        <begin position="65"/>
        <end position="83"/>
    </location>
</feature>
<dbReference type="RefSeq" id="WP_101637623.1">
    <property type="nucleotide sequence ID" value="NZ_PKHU01000007.1"/>
</dbReference>
<evidence type="ECO:0000259" key="2">
    <source>
        <dbReference type="Pfam" id="PF04892"/>
    </source>
</evidence>
<evidence type="ECO:0000313" key="4">
    <source>
        <dbReference type="Proteomes" id="UP000234639"/>
    </source>
</evidence>
<dbReference type="InterPro" id="IPR006976">
    <property type="entry name" value="VanZ-like"/>
</dbReference>
<keyword evidence="1" id="KW-0472">Membrane</keyword>
<feature type="transmembrane region" description="Helical" evidence="1">
    <location>
        <begin position="89"/>
        <end position="108"/>
    </location>
</feature>
<sequence>MRILNFKNLFKFAFFIALICIEILSLLPKSPEIILNSWDKFNHFLAFSTLFVLFNLAFKSVKFRVSFVLLLLFGIQIEIAQSFTPNREFSFFDILADVVGLIFGILALKLANKLMKFIA</sequence>
<feature type="transmembrane region" description="Helical" evidence="1">
    <location>
        <begin position="41"/>
        <end position="58"/>
    </location>
</feature>
<feature type="transmembrane region" description="Helical" evidence="1">
    <location>
        <begin position="12"/>
        <end position="29"/>
    </location>
</feature>
<dbReference type="PANTHER" id="PTHR28008:SF1">
    <property type="entry name" value="DOMAIN PROTEIN, PUTATIVE (AFU_ORTHOLOGUE AFUA_3G10980)-RELATED"/>
    <property type="match status" value="1"/>
</dbReference>
<keyword evidence="1" id="KW-0812">Transmembrane</keyword>
<dbReference type="Pfam" id="PF04892">
    <property type="entry name" value="VanZ"/>
    <property type="match status" value="1"/>
</dbReference>
<name>A0A2I1N8J1_9BACT</name>
<protein>
    <submittedName>
        <fullName evidence="3">Teicoplanin resistance protein VanZ</fullName>
    </submittedName>
</protein>
<dbReference type="Proteomes" id="UP000234639">
    <property type="component" value="Unassembled WGS sequence"/>
</dbReference>
<gene>
    <name evidence="3" type="ORF">CYJ41_07460</name>
</gene>
<dbReference type="NCBIfam" id="NF037970">
    <property type="entry name" value="vanZ_1"/>
    <property type="match status" value="1"/>
</dbReference>
<feature type="domain" description="VanZ-like" evidence="2">
    <location>
        <begin position="32"/>
        <end position="111"/>
    </location>
</feature>
<dbReference type="EMBL" id="PKHU01000007">
    <property type="protein sequence ID" value="PKZ28707.1"/>
    <property type="molecule type" value="Genomic_DNA"/>
</dbReference>
<dbReference type="AlphaFoldDB" id="A0A2I1N8J1"/>
<keyword evidence="1" id="KW-1133">Transmembrane helix</keyword>
<dbReference type="PANTHER" id="PTHR28008">
    <property type="entry name" value="DOMAIN PROTEIN, PUTATIVE (AFU_ORTHOLOGUE AFUA_3G10980)-RELATED"/>
    <property type="match status" value="1"/>
</dbReference>
<organism evidence="3 4">
    <name type="scientific">Campylobacter ureolyticus</name>
    <dbReference type="NCBI Taxonomy" id="827"/>
    <lineage>
        <taxon>Bacteria</taxon>
        <taxon>Pseudomonadati</taxon>
        <taxon>Campylobacterota</taxon>
        <taxon>Epsilonproteobacteria</taxon>
        <taxon>Campylobacterales</taxon>
        <taxon>Campylobacteraceae</taxon>
        <taxon>Campylobacter</taxon>
    </lineage>
</organism>
<accession>A0A2I1N8J1</accession>
<comment type="caution">
    <text evidence="3">The sequence shown here is derived from an EMBL/GenBank/DDBJ whole genome shotgun (WGS) entry which is preliminary data.</text>
</comment>
<reference evidence="3 4" key="1">
    <citation type="submission" date="2017-12" db="EMBL/GenBank/DDBJ databases">
        <title>Phylogenetic diversity of female urinary microbiome.</title>
        <authorList>
            <person name="Thomas-White K."/>
            <person name="Wolfe A.J."/>
        </authorList>
    </citation>
    <scope>NUCLEOTIDE SEQUENCE [LARGE SCALE GENOMIC DNA]</scope>
    <source>
        <strain evidence="3 4">UMB0112</strain>
    </source>
</reference>
<proteinExistence type="predicted"/>
<evidence type="ECO:0000313" key="3">
    <source>
        <dbReference type="EMBL" id="PKZ28707.1"/>
    </source>
</evidence>
<evidence type="ECO:0000256" key="1">
    <source>
        <dbReference type="SAM" id="Phobius"/>
    </source>
</evidence>